<evidence type="ECO:0000256" key="1">
    <source>
        <dbReference type="SAM" id="Phobius"/>
    </source>
</evidence>
<dbReference type="WBParaSite" id="PEQ_0000091301-mRNA-1">
    <property type="protein sequence ID" value="PEQ_0000091301-mRNA-1"/>
    <property type="gene ID" value="PEQ_0000091301"/>
</dbReference>
<organism evidence="2 3">
    <name type="scientific">Parascaris equorum</name>
    <name type="common">Equine roundworm</name>
    <dbReference type="NCBI Taxonomy" id="6256"/>
    <lineage>
        <taxon>Eukaryota</taxon>
        <taxon>Metazoa</taxon>
        <taxon>Ecdysozoa</taxon>
        <taxon>Nematoda</taxon>
        <taxon>Chromadorea</taxon>
        <taxon>Rhabditida</taxon>
        <taxon>Spirurina</taxon>
        <taxon>Ascaridomorpha</taxon>
        <taxon>Ascaridoidea</taxon>
        <taxon>Ascarididae</taxon>
        <taxon>Parascaris</taxon>
    </lineage>
</organism>
<proteinExistence type="predicted"/>
<keyword evidence="1" id="KW-1133">Transmembrane helix</keyword>
<name>A0A914R3S5_PAREQ</name>
<protein>
    <submittedName>
        <fullName evidence="3">ABC transmembrane type-1 domain-containing protein</fullName>
    </submittedName>
</protein>
<dbReference type="Proteomes" id="UP000887564">
    <property type="component" value="Unplaced"/>
</dbReference>
<accession>A0A914R3S5</accession>
<sequence>MRSDQLPPLSIVRHGRDALYAVSLMVRTSFVSPLLVLFPAAHGVAFAAFYIFALSAHVVGESLAYFAQIAASSFLNRKYLRLASPSLERAYVKEVAVALTRAGSTVETIVTASCSDWENRQLLLYRGVIFCINACVSCSL</sequence>
<dbReference type="AlphaFoldDB" id="A0A914R3S5"/>
<feature type="transmembrane region" description="Helical" evidence="1">
    <location>
        <begin position="47"/>
        <end position="71"/>
    </location>
</feature>
<evidence type="ECO:0000313" key="2">
    <source>
        <dbReference type="Proteomes" id="UP000887564"/>
    </source>
</evidence>
<reference evidence="3" key="1">
    <citation type="submission" date="2022-11" db="UniProtKB">
        <authorList>
            <consortium name="WormBaseParasite"/>
        </authorList>
    </citation>
    <scope>IDENTIFICATION</scope>
</reference>
<evidence type="ECO:0000313" key="3">
    <source>
        <dbReference type="WBParaSite" id="PEQ_0000091301-mRNA-1"/>
    </source>
</evidence>
<feature type="transmembrane region" description="Helical" evidence="1">
    <location>
        <begin position="20"/>
        <end position="41"/>
    </location>
</feature>
<keyword evidence="2" id="KW-1185">Reference proteome</keyword>
<keyword evidence="1" id="KW-0812">Transmembrane</keyword>
<keyword evidence="1" id="KW-0472">Membrane</keyword>